<evidence type="ECO:0000256" key="6">
    <source>
        <dbReference type="ARBA" id="ARBA00023136"/>
    </source>
</evidence>
<sequence>MEQKPSIVDKWKSFSLGALLGFLVFFIYLDKVHQDISFLAAKQAMVDLVPFKLLNPSTSVIKPNMSSDVFLNDIDKSTKKVGKKCNMFDGRWVYKPKESRSSYDSIKCPFVEEKMSCQENGRPESEYEKWIWEARDCDIPTFNGTDMLERLRNKRMILAGDSLNRNMWESLACLLFTSIPSNAAQVKEIKGYQKLWKAKDYNFTLEFYWSPFLVELNSKHESGKKVLVLDKLSSDSEKWKGADIMVFNSGHWWDLRGKMRAWEMFEFEGKVTEDMPIDVAYEHGLKTWATWIEKNVDPKKTKVVFRSNSPWHQYDQWCYNKTQPMLDEPYKQLFTKSLVNVVERQIKGMRKPQVIYLNITKLSEYRIDAHPSMYRYKDWNTLAQKYGNNLNNYVDCSHWCLPGVPDTWNRLLYASLFFDILANSPS</sequence>
<dbReference type="InterPro" id="IPR026057">
    <property type="entry name" value="TBL_C"/>
</dbReference>
<evidence type="ECO:0000256" key="2">
    <source>
        <dbReference type="ARBA" id="ARBA00007727"/>
    </source>
</evidence>
<dbReference type="GO" id="GO:0005794">
    <property type="term" value="C:Golgi apparatus"/>
    <property type="evidence" value="ECO:0007669"/>
    <property type="project" value="TreeGrafter"/>
</dbReference>
<dbReference type="Proteomes" id="UP000596660">
    <property type="component" value="Unplaced"/>
</dbReference>
<dbReference type="RefSeq" id="XP_021718199.1">
    <property type="nucleotide sequence ID" value="XM_021862507.1"/>
</dbReference>
<evidence type="ECO:0000256" key="1">
    <source>
        <dbReference type="ARBA" id="ARBA00004167"/>
    </source>
</evidence>
<evidence type="ECO:0000256" key="5">
    <source>
        <dbReference type="ARBA" id="ARBA00022989"/>
    </source>
</evidence>
<keyword evidence="4" id="KW-0735">Signal-anchor</keyword>
<dbReference type="InterPro" id="IPR025846">
    <property type="entry name" value="TBL_N"/>
</dbReference>
<proteinExistence type="inferred from homology"/>
<dbReference type="InterPro" id="IPR029962">
    <property type="entry name" value="TBL"/>
</dbReference>
<protein>
    <recommendedName>
        <fullName evidence="12">Trichome birefringence-like N-terminal domain-containing protein</fullName>
    </recommendedName>
</protein>
<dbReference type="GeneID" id="110685947"/>
<feature type="transmembrane region" description="Helical" evidence="7">
    <location>
        <begin position="12"/>
        <end position="29"/>
    </location>
</feature>
<dbReference type="Pfam" id="PF13839">
    <property type="entry name" value="PC-Esterase"/>
    <property type="match status" value="1"/>
</dbReference>
<dbReference type="AlphaFoldDB" id="A0A803N1T3"/>
<comment type="similarity">
    <text evidence="2">Belongs to the PC-esterase family. TBL subfamily.</text>
</comment>
<evidence type="ECO:0000259" key="8">
    <source>
        <dbReference type="Pfam" id="PF13839"/>
    </source>
</evidence>
<keyword evidence="5 7" id="KW-1133">Transmembrane helix</keyword>
<gene>
    <name evidence="10" type="primary">LOC110685947</name>
</gene>
<keyword evidence="6 7" id="KW-0472">Membrane</keyword>
<dbReference type="OrthoDB" id="737117at2759"/>
<evidence type="ECO:0000259" key="9">
    <source>
        <dbReference type="Pfam" id="PF14416"/>
    </source>
</evidence>
<comment type="subcellular location">
    <subcellularLocation>
        <location evidence="1">Membrane</location>
        <topology evidence="1">Single-pass membrane protein</topology>
    </subcellularLocation>
</comment>
<reference evidence="10" key="2">
    <citation type="submission" date="2021-03" db="UniProtKB">
        <authorList>
            <consortium name="EnsemblPlants"/>
        </authorList>
    </citation>
    <scope>IDENTIFICATION</scope>
</reference>
<name>A0A803N1T3_CHEQI</name>
<dbReference type="GO" id="GO:0016413">
    <property type="term" value="F:O-acetyltransferase activity"/>
    <property type="evidence" value="ECO:0007669"/>
    <property type="project" value="InterPro"/>
</dbReference>
<dbReference type="OMA" id="PMELAYE"/>
<dbReference type="Gramene" id="AUR62039023-RA">
    <property type="protein sequence ID" value="AUR62039023-RA:cds"/>
    <property type="gene ID" value="AUR62039023"/>
</dbReference>
<evidence type="ECO:0000313" key="11">
    <source>
        <dbReference type="Proteomes" id="UP000596660"/>
    </source>
</evidence>
<dbReference type="PANTHER" id="PTHR32285">
    <property type="entry name" value="PROTEIN TRICHOME BIREFRINGENCE-LIKE 9-RELATED"/>
    <property type="match status" value="1"/>
</dbReference>
<feature type="domain" description="Trichome birefringence-like N-terminal" evidence="9">
    <location>
        <begin position="83"/>
        <end position="138"/>
    </location>
</feature>
<dbReference type="GO" id="GO:0016020">
    <property type="term" value="C:membrane"/>
    <property type="evidence" value="ECO:0007669"/>
    <property type="project" value="UniProtKB-SubCell"/>
</dbReference>
<evidence type="ECO:0000256" key="7">
    <source>
        <dbReference type="SAM" id="Phobius"/>
    </source>
</evidence>
<dbReference type="KEGG" id="cqi:110685947"/>
<evidence type="ECO:0008006" key="12">
    <source>
        <dbReference type="Google" id="ProtNLM"/>
    </source>
</evidence>
<dbReference type="EnsemblPlants" id="AUR62039023-RA">
    <property type="protein sequence ID" value="AUR62039023-RA:cds"/>
    <property type="gene ID" value="AUR62039023"/>
</dbReference>
<reference evidence="10" key="1">
    <citation type="journal article" date="2017" name="Nature">
        <title>The genome of Chenopodium quinoa.</title>
        <authorList>
            <person name="Jarvis D.E."/>
            <person name="Ho Y.S."/>
            <person name="Lightfoot D.J."/>
            <person name="Schmoeckel S.M."/>
            <person name="Li B."/>
            <person name="Borm T.J.A."/>
            <person name="Ohyanagi H."/>
            <person name="Mineta K."/>
            <person name="Michell C.T."/>
            <person name="Saber N."/>
            <person name="Kharbatia N.M."/>
            <person name="Rupper R.R."/>
            <person name="Sharp A.R."/>
            <person name="Dally N."/>
            <person name="Boughton B.A."/>
            <person name="Woo Y.H."/>
            <person name="Gao G."/>
            <person name="Schijlen E.G.W.M."/>
            <person name="Guo X."/>
            <person name="Momin A.A."/>
            <person name="Negrao S."/>
            <person name="Al-Babili S."/>
            <person name="Gehring C."/>
            <person name="Roessner U."/>
            <person name="Jung C."/>
            <person name="Murphy K."/>
            <person name="Arold S.T."/>
            <person name="Gojobori T."/>
            <person name="van der Linden C.G."/>
            <person name="van Loo E.N."/>
            <person name="Jellen E.N."/>
            <person name="Maughan P.J."/>
            <person name="Tester M."/>
        </authorList>
    </citation>
    <scope>NUCLEOTIDE SEQUENCE [LARGE SCALE GENOMIC DNA]</scope>
    <source>
        <strain evidence="10">cv. PI 614886</strain>
    </source>
</reference>
<keyword evidence="11" id="KW-1185">Reference proteome</keyword>
<accession>A0A803N1T3</accession>
<feature type="domain" description="Trichome birefringence-like C-terminal" evidence="8">
    <location>
        <begin position="139"/>
        <end position="414"/>
    </location>
</feature>
<keyword evidence="3 7" id="KW-0812">Transmembrane</keyword>
<dbReference type="SMR" id="A0A803N1T3"/>
<dbReference type="PANTHER" id="PTHR32285:SF38">
    <property type="entry name" value="OS01G0614300 PROTEIN"/>
    <property type="match status" value="1"/>
</dbReference>
<evidence type="ECO:0000313" key="10">
    <source>
        <dbReference type="EnsemblPlants" id="AUR62039023-RA:cds"/>
    </source>
</evidence>
<dbReference type="Pfam" id="PF14416">
    <property type="entry name" value="PMR5N"/>
    <property type="match status" value="1"/>
</dbReference>
<evidence type="ECO:0000256" key="4">
    <source>
        <dbReference type="ARBA" id="ARBA00022968"/>
    </source>
</evidence>
<organism evidence="10 11">
    <name type="scientific">Chenopodium quinoa</name>
    <name type="common">Quinoa</name>
    <dbReference type="NCBI Taxonomy" id="63459"/>
    <lineage>
        <taxon>Eukaryota</taxon>
        <taxon>Viridiplantae</taxon>
        <taxon>Streptophyta</taxon>
        <taxon>Embryophyta</taxon>
        <taxon>Tracheophyta</taxon>
        <taxon>Spermatophyta</taxon>
        <taxon>Magnoliopsida</taxon>
        <taxon>eudicotyledons</taxon>
        <taxon>Gunneridae</taxon>
        <taxon>Pentapetalae</taxon>
        <taxon>Caryophyllales</taxon>
        <taxon>Chenopodiaceae</taxon>
        <taxon>Chenopodioideae</taxon>
        <taxon>Atripliceae</taxon>
        <taxon>Chenopodium</taxon>
    </lineage>
</organism>
<evidence type="ECO:0000256" key="3">
    <source>
        <dbReference type="ARBA" id="ARBA00022692"/>
    </source>
</evidence>